<keyword evidence="1" id="KW-0812">Transmembrane</keyword>
<reference evidence="2" key="3">
    <citation type="submission" date="2023-05" db="EMBL/GenBank/DDBJ databases">
        <authorList>
            <person name="Smith C.H."/>
        </authorList>
    </citation>
    <scope>NUCLEOTIDE SEQUENCE</scope>
    <source>
        <strain evidence="2">CHS0354</strain>
        <tissue evidence="2">Mantle</tissue>
    </source>
</reference>
<keyword evidence="3" id="KW-1185">Reference proteome</keyword>
<evidence type="ECO:0000313" key="3">
    <source>
        <dbReference type="Proteomes" id="UP001195483"/>
    </source>
</evidence>
<feature type="transmembrane region" description="Helical" evidence="1">
    <location>
        <begin position="98"/>
        <end position="120"/>
    </location>
</feature>
<proteinExistence type="predicted"/>
<reference evidence="2" key="1">
    <citation type="journal article" date="2021" name="Genome Biol. Evol.">
        <title>A High-Quality Reference Genome for a Parasitic Bivalve with Doubly Uniparental Inheritance (Bivalvia: Unionida).</title>
        <authorList>
            <person name="Smith C.H."/>
        </authorList>
    </citation>
    <scope>NUCLEOTIDE SEQUENCE</scope>
    <source>
        <strain evidence="2">CHS0354</strain>
    </source>
</reference>
<evidence type="ECO:0000256" key="1">
    <source>
        <dbReference type="SAM" id="Phobius"/>
    </source>
</evidence>
<comment type="caution">
    <text evidence="2">The sequence shown here is derived from an EMBL/GenBank/DDBJ whole genome shotgun (WGS) entry which is preliminary data.</text>
</comment>
<feature type="transmembrane region" description="Helical" evidence="1">
    <location>
        <begin position="7"/>
        <end position="27"/>
    </location>
</feature>
<feature type="transmembrane region" description="Helical" evidence="1">
    <location>
        <begin position="66"/>
        <end position="86"/>
    </location>
</feature>
<dbReference type="Proteomes" id="UP001195483">
    <property type="component" value="Unassembled WGS sequence"/>
</dbReference>
<keyword evidence="1" id="KW-0472">Membrane</keyword>
<protein>
    <submittedName>
        <fullName evidence="2">Uncharacterized protein</fullName>
    </submittedName>
</protein>
<dbReference type="EMBL" id="JAEAOA010001578">
    <property type="protein sequence ID" value="KAK3577495.1"/>
    <property type="molecule type" value="Genomic_DNA"/>
</dbReference>
<gene>
    <name evidence="2" type="ORF">CHS0354_026449</name>
</gene>
<reference evidence="2" key="2">
    <citation type="journal article" date="2021" name="Genome Biol. Evol.">
        <title>Developing a high-quality reference genome for a parasitic bivalve with doubly uniparental inheritance (Bivalvia: Unionida).</title>
        <authorList>
            <person name="Smith C.H."/>
        </authorList>
    </citation>
    <scope>NUCLEOTIDE SEQUENCE</scope>
    <source>
        <strain evidence="2">CHS0354</strain>
        <tissue evidence="2">Mantle</tissue>
    </source>
</reference>
<accession>A0AAE0RQK7</accession>
<name>A0AAE0RQK7_9BIVA</name>
<evidence type="ECO:0000313" key="2">
    <source>
        <dbReference type="EMBL" id="KAK3577495.1"/>
    </source>
</evidence>
<feature type="transmembrane region" description="Helical" evidence="1">
    <location>
        <begin position="132"/>
        <end position="152"/>
    </location>
</feature>
<keyword evidence="1" id="KW-1133">Transmembrane helix</keyword>
<dbReference type="AlphaFoldDB" id="A0AAE0RQK7"/>
<organism evidence="2 3">
    <name type="scientific">Potamilus streckersoni</name>
    <dbReference type="NCBI Taxonomy" id="2493646"/>
    <lineage>
        <taxon>Eukaryota</taxon>
        <taxon>Metazoa</taxon>
        <taxon>Spiralia</taxon>
        <taxon>Lophotrochozoa</taxon>
        <taxon>Mollusca</taxon>
        <taxon>Bivalvia</taxon>
        <taxon>Autobranchia</taxon>
        <taxon>Heteroconchia</taxon>
        <taxon>Palaeoheterodonta</taxon>
        <taxon>Unionida</taxon>
        <taxon>Unionoidea</taxon>
        <taxon>Unionidae</taxon>
        <taxon>Ambleminae</taxon>
        <taxon>Lampsilini</taxon>
        <taxon>Potamilus</taxon>
    </lineage>
</organism>
<sequence length="162" mass="17714">MADYSCSSVLILLLLTVAFIMQLVAYFTPYWACTPSPCNLGGLFYKCVQATCENKLLDNDIMTLDTIVFISNFILVVVLILTSKMYSFRFGGFSKEAIIGIGIWAGINDILAIIGLILVYARFQVVGWSANLFTGTAVSFCIIGAIAFMACIKGTCSKITPW</sequence>